<dbReference type="EMBL" id="JACHHZ010000003">
    <property type="protein sequence ID" value="MBB6094331.1"/>
    <property type="molecule type" value="Genomic_DNA"/>
</dbReference>
<name>A0A841HM60_9GAMM</name>
<dbReference type="RefSeq" id="WP_184333502.1">
    <property type="nucleotide sequence ID" value="NZ_JACHHZ010000003.1"/>
</dbReference>
<dbReference type="SUPFAM" id="SSF101327">
    <property type="entry name" value="YgfB-like"/>
    <property type="match status" value="1"/>
</dbReference>
<keyword evidence="4" id="KW-1185">Reference proteome</keyword>
<dbReference type="InterPro" id="IPR011978">
    <property type="entry name" value="YgfB-like"/>
</dbReference>
<comment type="caution">
    <text evidence="3">The sequence shown here is derived from an EMBL/GenBank/DDBJ whole genome shotgun (WGS) entry which is preliminary data.</text>
</comment>
<dbReference type="AlphaFoldDB" id="A0A841HM60"/>
<evidence type="ECO:0008006" key="5">
    <source>
        <dbReference type="Google" id="ProtNLM"/>
    </source>
</evidence>
<evidence type="ECO:0000313" key="4">
    <source>
        <dbReference type="Proteomes" id="UP000588068"/>
    </source>
</evidence>
<feature type="compositionally biased region" description="Basic and acidic residues" evidence="2">
    <location>
        <begin position="172"/>
        <end position="187"/>
    </location>
</feature>
<proteinExistence type="inferred from homology"/>
<dbReference type="Gene3D" id="1.20.120.740">
    <property type="entry name" value="YgfB uncharacterised protein family UPF0149, PF03695"/>
    <property type="match status" value="1"/>
</dbReference>
<accession>A0A841HM60</accession>
<comment type="similarity">
    <text evidence="1">Belongs to the UPF0149 family.</text>
</comment>
<feature type="region of interest" description="Disordered" evidence="2">
    <location>
        <begin position="172"/>
        <end position="200"/>
    </location>
</feature>
<organism evidence="3 4">
    <name type="scientific">Povalibacter uvarum</name>
    <dbReference type="NCBI Taxonomy" id="732238"/>
    <lineage>
        <taxon>Bacteria</taxon>
        <taxon>Pseudomonadati</taxon>
        <taxon>Pseudomonadota</taxon>
        <taxon>Gammaproteobacteria</taxon>
        <taxon>Steroidobacterales</taxon>
        <taxon>Steroidobacteraceae</taxon>
        <taxon>Povalibacter</taxon>
    </lineage>
</organism>
<dbReference type="Pfam" id="PF03695">
    <property type="entry name" value="UPF0149"/>
    <property type="match status" value="1"/>
</dbReference>
<feature type="compositionally biased region" description="Acidic residues" evidence="2">
    <location>
        <begin position="188"/>
        <end position="200"/>
    </location>
</feature>
<evidence type="ECO:0000256" key="2">
    <source>
        <dbReference type="SAM" id="MobiDB-lite"/>
    </source>
</evidence>
<evidence type="ECO:0000313" key="3">
    <source>
        <dbReference type="EMBL" id="MBB6094331.1"/>
    </source>
</evidence>
<dbReference type="PANTHER" id="PTHR37528">
    <property type="entry name" value="UPF0149 PROTEIN YGFB"/>
    <property type="match status" value="1"/>
</dbReference>
<evidence type="ECO:0000256" key="1">
    <source>
        <dbReference type="ARBA" id="ARBA00038308"/>
    </source>
</evidence>
<dbReference type="GO" id="GO:0005829">
    <property type="term" value="C:cytosol"/>
    <property type="evidence" value="ECO:0007669"/>
    <property type="project" value="TreeGrafter"/>
</dbReference>
<dbReference type="InterPro" id="IPR036255">
    <property type="entry name" value="YgfB-like_sf"/>
</dbReference>
<dbReference type="Proteomes" id="UP000588068">
    <property type="component" value="Unassembled WGS sequence"/>
</dbReference>
<dbReference type="PANTHER" id="PTHR37528:SF1">
    <property type="entry name" value="UPF0149 PROTEIN YGFB"/>
    <property type="match status" value="1"/>
</dbReference>
<reference evidence="3 4" key="1">
    <citation type="submission" date="2020-08" db="EMBL/GenBank/DDBJ databases">
        <title>Genomic Encyclopedia of Type Strains, Phase IV (KMG-IV): sequencing the most valuable type-strain genomes for metagenomic binning, comparative biology and taxonomic classification.</title>
        <authorList>
            <person name="Goeker M."/>
        </authorList>
    </citation>
    <scope>NUCLEOTIDE SEQUENCE [LARGE SCALE GENOMIC DNA]</scope>
    <source>
        <strain evidence="3 4">DSM 26723</strain>
    </source>
</reference>
<protein>
    <recommendedName>
        <fullName evidence="5">YecA family protein</fullName>
    </recommendedName>
</protein>
<gene>
    <name evidence="3" type="ORF">HNQ60_003212</name>
</gene>
<sequence length="200" mass="22241">MLQVTFPEIVKAMQSVGSAVPVAEGHGCLCGALCITQDYSLDRWLEELVPVEEGAVVPDDVGQVMKLLYADTVRALRGEDMDFQPFLPDDDVKLEQRTAALSQWCQGFLYGLGSVRKIDAENMPRSIDEVLVDFTNIGRAEVEPGVESEEDEEAYVEVVEYVRAATQLIHDELEGVRSGDEEPRSVESDDFDESDDDLQH</sequence>